<dbReference type="Proteomes" id="UP000829447">
    <property type="component" value="Linkage Group LG24"/>
</dbReference>
<name>A0ACC5XNN3_PANGG</name>
<gene>
    <name evidence="1" type="ORF">PGIGA_G00148710</name>
</gene>
<reference evidence="1 2" key="1">
    <citation type="journal article" date="2022" name="bioRxiv">
        <title>An ancient truncated duplication of the anti-Mullerian hormone receptor type 2 gene is a potential conserved master sex determinant in the Pangasiidae catfish family.</title>
        <authorList>
            <person name="Wen M."/>
            <person name="Pan Q."/>
            <person name="Jouanno E."/>
            <person name="Montfort J."/>
            <person name="Zahm M."/>
            <person name="Cabau C."/>
            <person name="Klopp C."/>
            <person name="Iampietro C."/>
            <person name="Roques C."/>
            <person name="Bouchez O."/>
            <person name="Castinel A."/>
            <person name="Donnadieu C."/>
            <person name="Parrinello H."/>
            <person name="Poncet C."/>
            <person name="Belmonte E."/>
            <person name="Gautier V."/>
            <person name="Avarre J.-C."/>
            <person name="Dugue R."/>
            <person name="Gustiano R."/>
            <person name="Ha T.T.T."/>
            <person name="Campet M."/>
            <person name="Sriphairoj K."/>
            <person name="Ribolli J."/>
            <person name="de Almeida F.L."/>
            <person name="Desvignes T."/>
            <person name="Postlethwait J.H."/>
            <person name="Bucao C.F."/>
            <person name="Robinson-Rechavi M."/>
            <person name="Bobe J."/>
            <person name="Herpin A."/>
            <person name="Guiguen Y."/>
        </authorList>
    </citation>
    <scope>NUCLEOTIDE SEQUENCE [LARGE SCALE GENOMIC DNA]</scope>
    <source>
        <strain evidence="1">YG-Dec2019</strain>
    </source>
</reference>
<organism evidence="1 2">
    <name type="scientific">Pangasianodon gigas</name>
    <name type="common">Mekong giant catfish</name>
    <name type="synonym">Pangasius gigas</name>
    <dbReference type="NCBI Taxonomy" id="30993"/>
    <lineage>
        <taxon>Eukaryota</taxon>
        <taxon>Metazoa</taxon>
        <taxon>Chordata</taxon>
        <taxon>Craniata</taxon>
        <taxon>Vertebrata</taxon>
        <taxon>Euteleostomi</taxon>
        <taxon>Actinopterygii</taxon>
        <taxon>Neopterygii</taxon>
        <taxon>Teleostei</taxon>
        <taxon>Ostariophysi</taxon>
        <taxon>Siluriformes</taxon>
        <taxon>Pangasiidae</taxon>
        <taxon>Pangasianodon</taxon>
    </lineage>
</organism>
<comment type="caution">
    <text evidence="1">The sequence shown here is derived from an EMBL/GenBank/DDBJ whole genome shotgun (WGS) entry which is preliminary data.</text>
</comment>
<keyword evidence="2" id="KW-1185">Reference proteome</keyword>
<dbReference type="EMBL" id="CM040477">
    <property type="protein sequence ID" value="MCI4392689.1"/>
    <property type="molecule type" value="Genomic_DNA"/>
</dbReference>
<accession>A0ACC5XNN3</accession>
<sequence>MLLNIKHILRLFCLYYTSLGLVSGSLTVMQPVSGSLSGKVVLPCHFSTLPTATPSNATTPGTDHLRIKWTKVEGNLESTVIVAQNGVIKVGPGFKNRVSVPSHPEDIGDASLTVVKLRASDAGTYRCEVMYGIEDTQDMVNLDVSGVVFHYRPKTSRYTLNYREAVETCQSIGATIATAEQLKAAYEDGFDQCDAGWIADQTVRYPITNPRPGCSGNLPGKPGVRSYGLQMPTETYDVYCYADKLEGDVFFAPTTNKMTFKEAESECEQRNAVLASPGQLHSAWRKGLDRCDYGWLSDGSARYPVAIPRTQCGGGLLGVRTMYKFRNQTGFPDPTTKLGAYCYIGYEFLLNQTTWVDVTIKGVTTTSPSIASSTTAQTALSESSMEPEEFIYSQTTIDDSENQASIDSPFMFSTSMAPSSSSDSPSSQHVTAITEDLEVDDSVTTLTDVRIVSETQDYGLHIVSTTAVPAVPETPSDKSEDNKGIEIGTVPPDVLISASPSTEPMFALGKTEESVLEKEKIDTASDLLHTTTDLTAEPTKLISMSFEVSQSSTAKDDTILPNITNVHLTTITEISPTEEIQSTVFGDYDSSEIGVMAGPPPTQTISEVSDTTDGLTTMPVATDATVTFTAHTVQPNTTHSDVTTLVSSTVEAMKLTTPVLSELLAEKSDSTMSAVKVSVSCTPEVVGEAVTKGEDTEDIPSLTLSPEKSNKNCTDVPSLQVIIINIHQQNETVQLDPLMPQIPIIPEVPNERIPSPVDGEPIWDSEESTFDTSTPTLSFINGKHEVSIEPEKSYAEKEARGDVFESMSSQNLTQTEEKTETSTNFDHSLVDPGATQDGSLESSQDITYPIPIFLSTVEPKYVYDKEQIMVESTPPSSLVPEPEDETIMEEGILIPNTSPGITVERSFSAKPHQPSAFPTNATTTTISAVAPSKPIDTIEEISFPIEDGSGQETATIQVVQVTQKSTTLQATESDKLDHTMVATSDKTPLLPSLTDTTDITYSTSNYRTTELGIKEYAFTTETPMSASHQTDNMSAPDTTEKQAVSKSTITITSSPDIESITLTKSLFKAEEEGSGGETHDFIFTKPTLQHTMTNDFDAMTPHRPPMAENVVLQTEETLLVKPSEVNIIDSSEQVFSTQEEKFLDEILAISSVSTVEKTSKDVPSGTHTETFPFSEADGSGDQSHIMSTTKFSTVFPLHTTTHSVQTVDETVSVKTVSEGMEANQATVSPSAFSSSYIDMETTMEPVQFSEISEEVIQELFTATVQSVMSEESSGFDSPAGEAIATTVPSKPSEVPIIDASEMVFSTESSEKKTTDKFSVESISQALPSTKSESLLLFPDTEGSGNQITDAFTTTTKIPERDHFMSTVPVWDGTLLPHLEGTLLERTSESPAIAFSIPNTAPSTDELIREQETTIATTTMITSHASTLIPAFSLSDGTIEKVETHHTNGSETEKLSSTITSDDVTSILLHSAPEDDFSGESILDKLSTTSFMQVHFTDTDDQGMTTRAKTQSEAKENISAATTRTFTVDHAQSLAIDSSSIEIETTPETAEYNQNTTDTMVGTSYYKTESPFNTRYVETSEVQISNTVSKESHIISAPTQEIPQSEGSGEESGEFEDGVSGDFSNTVVDSTPPSQTPSVKYVLTTKSEGVMGTELPVHPPVMEVSSDFARSTVTGTVLAFTVGDGSGEQNEDILNTASVTSPTTVTTFGVTERFTTTSSSTVTADHFSSSTTQKSHLESIHNATYLTSTAIDMETLGASSRDQESSILEGSADNISETTEASKEYSIRTDEAEISYTKSTLDYSDVETATLSTKLTSESTSQIPSSPAQTDLMSSSLEYGSGDTEDTTTETEGADDGSGDLVSTVLESSAPSVSPTMEHVTVTSLAEITCEGTVDNQVLNHVEESELPTEVNTELSVKTDEAETSENKTTLDHLSVETSTQYTLFISESISTMPSTIQKETMAVSSDTGSGDMEHTTSEVTEDEGTEDDSSGALIESAAPSQAPSTDITTEKTKTSIHIGIKDLPLVVPTSTFTDSVALTNEDSLGRQSTVTTVSVMPGTDSIYLTSKQVDIDSVVSTTDVDKGTLSLFTEDGGSGDEILLTTTSERVTVEATMQSNTSTKGTANVQLSHSATKFTETENTEDNLEIPTQDSLTTRLPTESSYTTLVDEVSVQTSPESVVTDTDVTTPVLSVIYQDGTDKEVTTVVPSSSEIRSSKITTRLHDTKSITSPVIIFTEEIKDEDELFSTVTDSMRDHSTKTEFITKDDMIIDADTVSVLEPSSPFASTIITEEAAGITAVTMTPQSSSILTEEPEGSGTDNPVLPSSDLHLSTQSTLEGPTAKGIHLSSSVKAEETETKPTFSVDILDERFTVQTVAPSKMTPHLPTSTHSAQTSLYSTHITTHYNTGKSHPSQTTSHITYSENPPTFTTTDSVHTTSQHSHIITKPSHTTTSQPKTILHVTTTTSPSEFRTTQATPKTHSILMSLDTEIDNFPGDSVSVEDSGMQTSTPAVTTSTDTSSPTTLTADFNSTLHGTVSATSGYNTEKTADSKQSAFILVSQEIGTEEGSGLVSELTVSSGSDIIETTTAHKTTTVVSHGMAQATDHSEPRSSLPNVESVTGSTSSIMESSATAASTDSFFTSTVKFFQSSFAPLLDILKNSSSSETMPPNKVLPAEEQVSTVVSSESSPTTQRLQPAGTSVFESVAENTKIPGIIFDSDTVGMLDYESTTNPLVEGKPDLISIGASEIEIETTVHPSMELENDTSVRTTTQSDITVQPTTKYEVTEIVQTERVEAKDKATTETVLKSSEMPLFDSTRGKTSSPLLSEEGSGDVVSEAKDKATTETVPKSSEMPLFDSTRGKTSSPLLSVESSGDMVSEIFTEESTAVSFKVSTDHRDFSTTHSDALVSHSEETDSTTYAPPILTTSRFHPEAVFEMTLTAQPTKDTSAAEDLSTTTTIPMVSVSTQYTQTTKQGVPSTQKIPIMESDTDVTLDGDATSEPSLVESKPDLIDSETFSKPESETALESTPVYEIKTSDSSTEQPSISDKNPLQRLSTVSPMEHFTYENRKDEVTTVIPSSDEISPASPMLQSYDSVTGSVDEENVSEEQETFGQTEETATAILESTDYSTSSADGIQIHSDTTASPKDISDDTTLVEGSARNPEALNGTQRPRLDMDLGYSVIGETYDIAGAHSCSDNGCMNGGSCLKRDNVQICSCLPGYTGDHCEIDIDECHPNPCRNGGTCVDGINSFTCVCLPSYRGSLCEEDTETCSYGWHKFQGHCYRYFPHRRTWDVAEHECRLLGGHLTSILSHEEQQFINRLGHDYQWIGLNDKMFESDFRWTDGRILQYENWRPNQPDSFFSSGEDCVVMIWHEDGQWNDVPCNYHLTFTCKKGTVSCSQPPVVPNARTFGKMRPRYEINSLVRYQCTDGFIQRHLPTIRCRGDGSWDLPKISCMNPSNFQRRYSRWYQPVRIYSSHRKRSAEEPASSPQKHHHHAFKDNRTK</sequence>
<protein>
    <submittedName>
        <fullName evidence="1">Uncharacterized protein</fullName>
    </submittedName>
</protein>
<evidence type="ECO:0000313" key="1">
    <source>
        <dbReference type="EMBL" id="MCI4392689.1"/>
    </source>
</evidence>
<proteinExistence type="predicted"/>
<evidence type="ECO:0000313" key="2">
    <source>
        <dbReference type="Proteomes" id="UP000829447"/>
    </source>
</evidence>